<dbReference type="InterPro" id="IPR051410">
    <property type="entry name" value="Ferric/Cupric_Reductase"/>
</dbReference>
<dbReference type="GO" id="GO:0005886">
    <property type="term" value="C:plasma membrane"/>
    <property type="evidence" value="ECO:0007669"/>
    <property type="project" value="TreeGrafter"/>
</dbReference>
<dbReference type="EMBL" id="JAACJN010000025">
    <property type="protein sequence ID" value="KAF5388911.1"/>
    <property type="molecule type" value="Genomic_DNA"/>
</dbReference>
<reference evidence="3 4" key="1">
    <citation type="journal article" date="2020" name="ISME J.">
        <title>Uncovering the hidden diversity of litter-decomposition mechanisms in mushroom-forming fungi.</title>
        <authorList>
            <person name="Floudas D."/>
            <person name="Bentzer J."/>
            <person name="Ahren D."/>
            <person name="Johansson T."/>
            <person name="Persson P."/>
            <person name="Tunlid A."/>
        </authorList>
    </citation>
    <scope>NUCLEOTIDE SEQUENCE [LARGE SCALE GENOMIC DNA]</scope>
    <source>
        <strain evidence="3 4">CBS 406.79</strain>
    </source>
</reference>
<keyword evidence="2" id="KW-1133">Transmembrane helix</keyword>
<dbReference type="PANTHER" id="PTHR32361">
    <property type="entry name" value="FERRIC/CUPRIC REDUCTASE TRANSMEMBRANE COMPONENT"/>
    <property type="match status" value="1"/>
</dbReference>
<dbReference type="Proteomes" id="UP000518752">
    <property type="component" value="Unassembled WGS sequence"/>
</dbReference>
<keyword evidence="1" id="KW-0813">Transport</keyword>
<feature type="transmembrane region" description="Helical" evidence="2">
    <location>
        <begin position="12"/>
        <end position="36"/>
    </location>
</feature>
<evidence type="ECO:0000256" key="2">
    <source>
        <dbReference type="SAM" id="Phobius"/>
    </source>
</evidence>
<dbReference type="Gene3D" id="3.40.50.80">
    <property type="entry name" value="Nucleotide-binding domain of ferredoxin-NADP reductase (FNR) module"/>
    <property type="match status" value="1"/>
</dbReference>
<protein>
    <submittedName>
        <fullName evidence="3">Uncharacterized protein</fullName>
    </submittedName>
</protein>
<evidence type="ECO:0000256" key="1">
    <source>
        <dbReference type="ARBA" id="ARBA00022448"/>
    </source>
</evidence>
<dbReference type="GO" id="GO:0000293">
    <property type="term" value="F:ferric-chelate reductase activity"/>
    <property type="evidence" value="ECO:0007669"/>
    <property type="project" value="TreeGrafter"/>
</dbReference>
<gene>
    <name evidence="3" type="ORF">D9757_005122</name>
</gene>
<dbReference type="GO" id="GO:0006826">
    <property type="term" value="P:iron ion transport"/>
    <property type="evidence" value="ECO:0007669"/>
    <property type="project" value="TreeGrafter"/>
</dbReference>
<dbReference type="InterPro" id="IPR039261">
    <property type="entry name" value="FNR_nucleotide-bd"/>
</dbReference>
<dbReference type="GO" id="GO:0006879">
    <property type="term" value="P:intracellular iron ion homeostasis"/>
    <property type="evidence" value="ECO:0007669"/>
    <property type="project" value="TreeGrafter"/>
</dbReference>
<accession>A0A8H5MCS0</accession>
<comment type="caution">
    <text evidence="3">The sequence shown here is derived from an EMBL/GenBank/DDBJ whole genome shotgun (WGS) entry which is preliminary data.</text>
</comment>
<organism evidence="3 4">
    <name type="scientific">Collybiopsis confluens</name>
    <dbReference type="NCBI Taxonomy" id="2823264"/>
    <lineage>
        <taxon>Eukaryota</taxon>
        <taxon>Fungi</taxon>
        <taxon>Dikarya</taxon>
        <taxon>Basidiomycota</taxon>
        <taxon>Agaricomycotina</taxon>
        <taxon>Agaricomycetes</taxon>
        <taxon>Agaricomycetidae</taxon>
        <taxon>Agaricales</taxon>
        <taxon>Marasmiineae</taxon>
        <taxon>Omphalotaceae</taxon>
        <taxon>Collybiopsis</taxon>
    </lineage>
</organism>
<evidence type="ECO:0000313" key="3">
    <source>
        <dbReference type="EMBL" id="KAF5388911.1"/>
    </source>
</evidence>
<dbReference type="GO" id="GO:0015677">
    <property type="term" value="P:copper ion import"/>
    <property type="evidence" value="ECO:0007669"/>
    <property type="project" value="TreeGrafter"/>
</dbReference>
<proteinExistence type="predicted"/>
<sequence>MHLKWYNWYTDYGQATVAFFSTAIGRVALLAVALSLRYRRPGHLPKTHPALADKILALFQYTVFRQYEIRLFRWYSPPLASILAVLGAKGSESDHAIRFVLRIRHGITRKLAQVANEEGAMGVCKVGPYGGVHVDLSKMDHVYLLAGGSGASFTLLLLMDLNRYSTSSSERKRVLQLGTFGVHSCGSERRLAQWLQKPFASAKVAGVSIRVHITGSQIGLGHHTMSAKDSRSDDLGHGLDENIFADGRPDILSVIRDGCKTNTGRVAVTPLLASGTMK</sequence>
<name>A0A8H5MCS0_9AGAR</name>
<dbReference type="OrthoDB" id="17725at2759"/>
<keyword evidence="2" id="KW-0812">Transmembrane</keyword>
<dbReference type="AlphaFoldDB" id="A0A8H5MCS0"/>
<evidence type="ECO:0000313" key="4">
    <source>
        <dbReference type="Proteomes" id="UP000518752"/>
    </source>
</evidence>
<keyword evidence="2" id="KW-0472">Membrane</keyword>
<keyword evidence="4" id="KW-1185">Reference proteome</keyword>